<dbReference type="Gene3D" id="3.40.630.30">
    <property type="match status" value="1"/>
</dbReference>
<dbReference type="Pfam" id="PF13508">
    <property type="entry name" value="Acetyltransf_7"/>
    <property type="match status" value="1"/>
</dbReference>
<evidence type="ECO:0000259" key="1">
    <source>
        <dbReference type="PROSITE" id="PS51186"/>
    </source>
</evidence>
<feature type="domain" description="N-acetyltransferase" evidence="1">
    <location>
        <begin position="14"/>
        <end position="171"/>
    </location>
</feature>
<dbReference type="RefSeq" id="WP_207181612.1">
    <property type="nucleotide sequence ID" value="NZ_AP024145.1"/>
</dbReference>
<evidence type="ECO:0000313" key="3">
    <source>
        <dbReference type="Proteomes" id="UP000663508"/>
    </source>
</evidence>
<name>A0A8H8WQE1_9HYPH</name>
<dbReference type="Proteomes" id="UP000663508">
    <property type="component" value="Chromosome"/>
</dbReference>
<evidence type="ECO:0000313" key="2">
    <source>
        <dbReference type="EMBL" id="BCM82423.1"/>
    </source>
</evidence>
<accession>A0A8H8WQE1</accession>
<reference evidence="2" key="1">
    <citation type="submission" date="2020-11" db="EMBL/GenBank/DDBJ databases">
        <title>Complete genome sequence of a novel pathogenic Methylobacterium strain isolated from rice in Vietnam.</title>
        <authorList>
            <person name="Lai K."/>
            <person name="Okazaki S."/>
            <person name="Higashi K."/>
            <person name="Mori H."/>
            <person name="Toyoda A."/>
            <person name="Kurokawa K."/>
        </authorList>
    </citation>
    <scope>NUCLEOTIDE SEQUENCE</scope>
    <source>
        <strain evidence="2">VL1</strain>
    </source>
</reference>
<organism evidence="2 3">
    <name type="scientific">Methylobacterium indicum</name>
    <dbReference type="NCBI Taxonomy" id="1775910"/>
    <lineage>
        <taxon>Bacteria</taxon>
        <taxon>Pseudomonadati</taxon>
        <taxon>Pseudomonadota</taxon>
        <taxon>Alphaproteobacteria</taxon>
        <taxon>Hyphomicrobiales</taxon>
        <taxon>Methylobacteriaceae</taxon>
        <taxon>Methylobacterium</taxon>
    </lineage>
</organism>
<dbReference type="PROSITE" id="PS51186">
    <property type="entry name" value="GNAT"/>
    <property type="match status" value="1"/>
</dbReference>
<proteinExistence type="predicted"/>
<dbReference type="AlphaFoldDB" id="A0A8H8WQE1"/>
<dbReference type="KEGG" id="mind:mvi_08840"/>
<dbReference type="EMBL" id="AP024145">
    <property type="protein sequence ID" value="BCM82423.1"/>
    <property type="molecule type" value="Genomic_DNA"/>
</dbReference>
<gene>
    <name evidence="2" type="ORF">mvi_08840</name>
</gene>
<dbReference type="InterPro" id="IPR016181">
    <property type="entry name" value="Acyl_CoA_acyltransferase"/>
</dbReference>
<dbReference type="CDD" id="cd04301">
    <property type="entry name" value="NAT_SF"/>
    <property type="match status" value="1"/>
</dbReference>
<dbReference type="InterPro" id="IPR000182">
    <property type="entry name" value="GNAT_dom"/>
</dbReference>
<protein>
    <recommendedName>
        <fullName evidence="1">N-acetyltransferase domain-containing protein</fullName>
    </recommendedName>
</protein>
<sequence length="180" mass="19845">MASQTGSLPLFGGLGLRPIRPSDQDFLLRLFIESRPWLSWADTDRDVLQALYEQQFRTMRAGLESVYPEHMDFIVERTGQAVGRLVVDLGYADWRISELAIVAAARGKGIGTDLVRSLQAAAESVRLPITLSTPMVGATDGRSLYERLGFQVTAVRPPHYDMAWLPACRKAPQPAGFIAG</sequence>
<dbReference type="SUPFAM" id="SSF55729">
    <property type="entry name" value="Acyl-CoA N-acyltransferases (Nat)"/>
    <property type="match status" value="1"/>
</dbReference>
<dbReference type="GO" id="GO:0016747">
    <property type="term" value="F:acyltransferase activity, transferring groups other than amino-acyl groups"/>
    <property type="evidence" value="ECO:0007669"/>
    <property type="project" value="InterPro"/>
</dbReference>